<sequence length="137" mass="15149">MYIKDDLRSSPAATAASVDGSTRLLQRLAKRPLGRSTEMLNPQFSAWSSISICWHRHSELQKAFSPLQFEVKNKQISSPSSLLSQRQHRLKKSAVGAGGSSASTSQLPPASSKPKYTRFRTLRPLPSFLSMCVMTQV</sequence>
<accession>A0A5J9VA23</accession>
<evidence type="ECO:0000313" key="2">
    <source>
        <dbReference type="EMBL" id="TVU32806.1"/>
    </source>
</evidence>
<comment type="caution">
    <text evidence="2">The sequence shown here is derived from an EMBL/GenBank/DDBJ whole genome shotgun (WGS) entry which is preliminary data.</text>
</comment>
<proteinExistence type="predicted"/>
<dbReference type="Gramene" id="TVU32806">
    <property type="protein sequence ID" value="TVU32806"/>
    <property type="gene ID" value="EJB05_24563"/>
</dbReference>
<name>A0A5J9VA23_9POAL</name>
<dbReference type="EMBL" id="RWGY01000011">
    <property type="protein sequence ID" value="TVU32806.1"/>
    <property type="molecule type" value="Genomic_DNA"/>
</dbReference>
<reference evidence="2 3" key="1">
    <citation type="journal article" date="2019" name="Sci. Rep.">
        <title>A high-quality genome of Eragrostis curvula grass provides insights into Poaceae evolution and supports new strategies to enhance forage quality.</title>
        <authorList>
            <person name="Carballo J."/>
            <person name="Santos B.A.C.M."/>
            <person name="Zappacosta D."/>
            <person name="Garbus I."/>
            <person name="Selva J.P."/>
            <person name="Gallo C.A."/>
            <person name="Diaz A."/>
            <person name="Albertini E."/>
            <person name="Caccamo M."/>
            <person name="Echenique V."/>
        </authorList>
    </citation>
    <scope>NUCLEOTIDE SEQUENCE [LARGE SCALE GENOMIC DNA]</scope>
    <source>
        <strain evidence="3">cv. Victoria</strain>
        <tissue evidence="2">Leaf</tissue>
    </source>
</reference>
<evidence type="ECO:0000256" key="1">
    <source>
        <dbReference type="SAM" id="MobiDB-lite"/>
    </source>
</evidence>
<evidence type="ECO:0000313" key="3">
    <source>
        <dbReference type="Proteomes" id="UP000324897"/>
    </source>
</evidence>
<dbReference type="Proteomes" id="UP000324897">
    <property type="component" value="Chromosome 1"/>
</dbReference>
<protein>
    <submittedName>
        <fullName evidence="2">Uncharacterized protein</fullName>
    </submittedName>
</protein>
<organism evidence="2 3">
    <name type="scientific">Eragrostis curvula</name>
    <name type="common">weeping love grass</name>
    <dbReference type="NCBI Taxonomy" id="38414"/>
    <lineage>
        <taxon>Eukaryota</taxon>
        <taxon>Viridiplantae</taxon>
        <taxon>Streptophyta</taxon>
        <taxon>Embryophyta</taxon>
        <taxon>Tracheophyta</taxon>
        <taxon>Spermatophyta</taxon>
        <taxon>Magnoliopsida</taxon>
        <taxon>Liliopsida</taxon>
        <taxon>Poales</taxon>
        <taxon>Poaceae</taxon>
        <taxon>PACMAD clade</taxon>
        <taxon>Chloridoideae</taxon>
        <taxon>Eragrostideae</taxon>
        <taxon>Eragrostidinae</taxon>
        <taxon>Eragrostis</taxon>
    </lineage>
</organism>
<feature type="region of interest" description="Disordered" evidence="1">
    <location>
        <begin position="77"/>
        <end position="116"/>
    </location>
</feature>
<gene>
    <name evidence="2" type="ORF">EJB05_24563</name>
</gene>
<dbReference type="AlphaFoldDB" id="A0A5J9VA23"/>
<keyword evidence="3" id="KW-1185">Reference proteome</keyword>